<reference evidence="4 5" key="1">
    <citation type="submission" date="2019-12" db="EMBL/GenBank/DDBJ databases">
        <title>Paenibacillus sp. nov. sp. isolated from soil.</title>
        <authorList>
            <person name="Kim J."/>
            <person name="Jeong S.E."/>
            <person name="Jung H.S."/>
            <person name="Jeon C.O."/>
        </authorList>
    </citation>
    <scope>NUCLEOTIDE SEQUENCE [LARGE SCALE GENOMIC DNA]</scope>
    <source>
        <strain evidence="4 5">5J-6</strain>
    </source>
</reference>
<keyword evidence="1" id="KW-1133">Transmembrane helix</keyword>
<name>A0A6L8URQ5_9BACL</name>
<dbReference type="EMBL" id="WTUZ01000002">
    <property type="protein sequence ID" value="MZQ80708.1"/>
    <property type="molecule type" value="Genomic_DNA"/>
</dbReference>
<dbReference type="InterPro" id="IPR013783">
    <property type="entry name" value="Ig-like_fold"/>
</dbReference>
<dbReference type="InterPro" id="IPR003961">
    <property type="entry name" value="FN3_dom"/>
</dbReference>
<proteinExistence type="predicted"/>
<evidence type="ECO:0000259" key="3">
    <source>
        <dbReference type="PROSITE" id="PS51272"/>
    </source>
</evidence>
<dbReference type="InterPro" id="IPR001119">
    <property type="entry name" value="SLH_dom"/>
</dbReference>
<feature type="domain" description="SLH" evidence="3">
    <location>
        <begin position="847"/>
        <end position="910"/>
    </location>
</feature>
<accession>A0A6L8URQ5</accession>
<dbReference type="Pfam" id="PF02368">
    <property type="entry name" value="Big_2"/>
    <property type="match status" value="1"/>
</dbReference>
<dbReference type="InterPro" id="IPR036116">
    <property type="entry name" value="FN3_sf"/>
</dbReference>
<organism evidence="4 5">
    <name type="scientific">Paenibacillus silvestris</name>
    <dbReference type="NCBI Taxonomy" id="2606219"/>
    <lineage>
        <taxon>Bacteria</taxon>
        <taxon>Bacillati</taxon>
        <taxon>Bacillota</taxon>
        <taxon>Bacilli</taxon>
        <taxon>Bacillales</taxon>
        <taxon>Paenibacillaceae</taxon>
        <taxon>Paenibacillus</taxon>
    </lineage>
</organism>
<feature type="transmembrane region" description="Helical" evidence="1">
    <location>
        <begin position="12"/>
        <end position="34"/>
    </location>
</feature>
<evidence type="ECO:0000259" key="2">
    <source>
        <dbReference type="PROSITE" id="PS50853"/>
    </source>
</evidence>
<feature type="domain" description="Fibronectin type-III" evidence="2">
    <location>
        <begin position="518"/>
        <end position="611"/>
    </location>
</feature>
<dbReference type="CDD" id="cd00063">
    <property type="entry name" value="FN3"/>
    <property type="match status" value="1"/>
</dbReference>
<dbReference type="SMART" id="SM00635">
    <property type="entry name" value="BID_2"/>
    <property type="match status" value="3"/>
</dbReference>
<sequence length="1040" mass="113085">MSHRLVLFISKVSLFVIMGLMIFPIISNALNVYVPSSITYNPATGRVTGTVYSYESQIRVDFRNRFGGLLNTVGTYSPDSVVNGYEPTMKINQFNIDAITGTNYNPQTINIETKTYNDFDKISEASGIYSYFGESGILKNFVIGLPETMYTGVNNVPFTQYIGGSTAYYGNPFQKEGYTYMGGFDIKPCQITSSNPAIASISDYGQITTRAPGSTIITAVCNGISRSQDIKVMEGSYKGLTMPFPFDVYVKGYDNNYFMVNAYDQNGVPQDVTQYASYSYSKNSILSIDPANHKAIATAEGYTVITATYKDLTASTPVMVVGNSDPNIAYTAYSTNTQATLMNKNFDAGTTIRPELLAYKLDKQAYTDVTSEAIFVLEDDNKGVVNRDHSITLTTSGPITIIAIYKNHYEKLYVNPLKLTSVKFSADRYTVNAGENLDTVLLATYSDMTKKDVTNAAHYTTSNPNVVKINQNGVITGNKPGIAQIAAVYLSNDGGFYTNTEVEVRPAPGPVDTVSPEWPANTTTSATDITSSSATLHWTAGTDNVGITGYKLYTVSNSTYSELVSISGTTTRYNLTKLSSNTDYRYALKAVDAAGNTSEYSPFIDIHTSASVGGGGGGGGGPTGPTESFKWEIVNKNGAIRVTSSITPDQLKKLVEDQTKSGNNEIPIDLKTSADGYDFQMNAGQINEITNKQEDAILVFNTTVGTARIPFDVLQEALKANGGKDWMNLRISVDKLPLADQQNLQKMIASNGGESVGQALSYELSLLNDSNSLITTIDSFSEFVGHVILLPKDFKLNPGEKLNGAVWDPASRTLISVPMTVTLDKDGKPASATLWKKGNSIYTVYKSQKQFADVKEDYFAKDDIETLAASNVIQGFEDGSFRADASVTRAEFATLLVRGLGMKIVSSIDKGFSDVSDADWFSQAVYTAVGAGLISGYEDETFRPAQSITHQEAITMISNALKFINAATKLNDSERARYAQRMSELSLQVDEWASDAVAMALKRNILNASNGFSFEKDAKTTRGQTALLINKLLQNAAWPK</sequence>
<keyword evidence="1" id="KW-0812">Transmembrane</keyword>
<keyword evidence="1" id="KW-0472">Membrane</keyword>
<protein>
    <submittedName>
        <fullName evidence="4">Uncharacterized protein</fullName>
    </submittedName>
</protein>
<dbReference type="PROSITE" id="PS50853">
    <property type="entry name" value="FN3"/>
    <property type="match status" value="1"/>
</dbReference>
<evidence type="ECO:0000313" key="4">
    <source>
        <dbReference type="EMBL" id="MZQ80708.1"/>
    </source>
</evidence>
<feature type="domain" description="SLH" evidence="3">
    <location>
        <begin position="912"/>
        <end position="971"/>
    </location>
</feature>
<dbReference type="PANTHER" id="PTHR43308">
    <property type="entry name" value="OUTER MEMBRANE PROTEIN ALPHA-RELATED"/>
    <property type="match status" value="1"/>
</dbReference>
<dbReference type="Pfam" id="PF00395">
    <property type="entry name" value="SLH"/>
    <property type="match status" value="2"/>
</dbReference>
<dbReference type="InterPro" id="IPR003343">
    <property type="entry name" value="Big_2"/>
</dbReference>
<dbReference type="SMART" id="SM00060">
    <property type="entry name" value="FN3"/>
    <property type="match status" value="1"/>
</dbReference>
<dbReference type="PROSITE" id="PS51272">
    <property type="entry name" value="SLH"/>
    <property type="match status" value="2"/>
</dbReference>
<dbReference type="RefSeq" id="WP_161404866.1">
    <property type="nucleotide sequence ID" value="NZ_WTUZ01000002.1"/>
</dbReference>
<dbReference type="InterPro" id="IPR051465">
    <property type="entry name" value="Cell_Envelope_Struct_Comp"/>
</dbReference>
<evidence type="ECO:0000313" key="5">
    <source>
        <dbReference type="Proteomes" id="UP000481087"/>
    </source>
</evidence>
<gene>
    <name evidence="4" type="ORF">GQF01_00875</name>
</gene>
<keyword evidence="5" id="KW-1185">Reference proteome</keyword>
<evidence type="ECO:0000256" key="1">
    <source>
        <dbReference type="SAM" id="Phobius"/>
    </source>
</evidence>
<dbReference type="Gene3D" id="2.60.40.1080">
    <property type="match status" value="3"/>
</dbReference>
<dbReference type="Pfam" id="PF00041">
    <property type="entry name" value="fn3"/>
    <property type="match status" value="1"/>
</dbReference>
<dbReference type="SUPFAM" id="SSF49265">
    <property type="entry name" value="Fibronectin type III"/>
    <property type="match status" value="1"/>
</dbReference>
<dbReference type="InterPro" id="IPR008964">
    <property type="entry name" value="Invasin/intimin_cell_adhesion"/>
</dbReference>
<dbReference type="Proteomes" id="UP000481087">
    <property type="component" value="Unassembled WGS sequence"/>
</dbReference>
<dbReference type="PANTHER" id="PTHR43308:SF5">
    <property type="entry name" value="S-LAYER PROTEIN _ PEPTIDOGLYCAN ENDO-BETA-N-ACETYLGLUCOSAMINIDASE"/>
    <property type="match status" value="1"/>
</dbReference>
<dbReference type="Gene3D" id="2.60.40.10">
    <property type="entry name" value="Immunoglobulins"/>
    <property type="match status" value="1"/>
</dbReference>
<comment type="caution">
    <text evidence="4">The sequence shown here is derived from an EMBL/GenBank/DDBJ whole genome shotgun (WGS) entry which is preliminary data.</text>
</comment>
<dbReference type="AlphaFoldDB" id="A0A6L8URQ5"/>
<dbReference type="SUPFAM" id="SSF49373">
    <property type="entry name" value="Invasin/intimin cell-adhesion fragments"/>
    <property type="match status" value="2"/>
</dbReference>